<keyword evidence="6" id="KW-0520">NAD</keyword>
<evidence type="ECO:0000256" key="6">
    <source>
        <dbReference type="ARBA" id="ARBA00023027"/>
    </source>
</evidence>
<dbReference type="SMART" id="SM00353">
    <property type="entry name" value="HLH"/>
    <property type="match status" value="1"/>
</dbReference>
<dbReference type="GO" id="GO:0005739">
    <property type="term" value="C:mitochondrion"/>
    <property type="evidence" value="ECO:0007669"/>
    <property type="project" value="TreeGrafter"/>
</dbReference>
<dbReference type="Gene3D" id="4.10.280.10">
    <property type="entry name" value="Helix-loop-helix DNA-binding domain"/>
    <property type="match status" value="1"/>
</dbReference>
<keyword evidence="7" id="KW-0804">Transcription</keyword>
<protein>
    <recommendedName>
        <fullName evidence="3">methylmalonate-semialdehyde dehydrogenase (CoA acylating)</fullName>
        <ecNumber evidence="3">1.2.1.27</ecNumber>
    </recommendedName>
</protein>
<evidence type="ECO:0000256" key="5">
    <source>
        <dbReference type="ARBA" id="ARBA00023015"/>
    </source>
</evidence>
<evidence type="ECO:0000313" key="11">
    <source>
        <dbReference type="EMBL" id="KAD5318400.1"/>
    </source>
</evidence>
<dbReference type="InterPro" id="IPR011598">
    <property type="entry name" value="bHLH_dom"/>
</dbReference>
<dbReference type="CDD" id="cd11452">
    <property type="entry name" value="bHLH_AtNAI1_like"/>
    <property type="match status" value="1"/>
</dbReference>
<dbReference type="CDD" id="cd07085">
    <property type="entry name" value="ALDH_F6_MMSDH"/>
    <property type="match status" value="1"/>
</dbReference>
<dbReference type="EC" id="1.2.1.27" evidence="3"/>
<dbReference type="InterPro" id="IPR016162">
    <property type="entry name" value="Ald_DH_N"/>
</dbReference>
<evidence type="ECO:0000256" key="3">
    <source>
        <dbReference type="ARBA" id="ARBA00013048"/>
    </source>
</evidence>
<sequence length="848" mass="92699">MEEWPINEHLMNMETAAFVDNDPRHHHHHHHQVYDNYYAPAAAAAAMFEFNHPSPTPKQVKTSSWSSCISSDHSLMKYNLPNPKDQLEGAVSSYAAPSSHTKKMPQDHILAERKRREKLSQRFIALSALVPGLKKMDKASVLGDAIKYLKSLKEKVKTLEEEAKKRDQAVVVFTSDADGDGDEQLPQVEATFSGKHILIRLHCQKKPGVVEETLTLIGKLHLSLINITVITFATYSLDITIVAQMDEEFAMTAKDLVKNLRTHLKHFMLGAAEQEQRRVDDREGLRARAEGPIEATGQEQRRRLAEQEAWKAGVLEQGAGRPVGGRLSAILGRLRDVEDTFHHLQTPKKRVPNLIGGCFVNSQSSDFIDVINPATQQVVSQIPLTKNEEFKAAVSAAKQAFPSWRNTPVTTRQRVMLKLQQLIRRDMDKLAMNITTEQGKTLKDAQGDVFRGLEVVEHACGMASLQMGEFSSNVSHGIDTYSIREPLGVCAGICPFNFPAMIPLWMFPVAVTSGNTFVLKPSEKDPGCASMILAELAMEAGLPSGVLNVVHGTNDIVNAICDDEDIKAISFVGSNTAGMHIYKRASAKGKRVQSNMGAKNHGIVMPDASLDATLNALVAAGFGAAGQRCMALSTVVFVRDSKEWEIELVKRTKSLKVNAGTEPDADLGPVISKQAKERVCRLIQSGVESGARLLLDGRDIVVPGYEQGNFVGPTILSGVTEDMECYKEEIFGPVLLCMQADSLEEAINIVNRNKYGNGAAIFTSSGVAARKFQADIEAGQVGINVPIPVPLPFFSFTGSKASFAGDLNFYGKAGVNFYTQIKTVTQQWKDLGGGSGVSLAMPTSHKSL</sequence>
<dbReference type="PROSITE" id="PS00070">
    <property type="entry name" value="ALDEHYDE_DEHYDR_CYS"/>
    <property type="match status" value="1"/>
</dbReference>
<keyword evidence="12" id="KW-1185">Reference proteome</keyword>
<evidence type="ECO:0000313" key="12">
    <source>
        <dbReference type="Proteomes" id="UP000326396"/>
    </source>
</evidence>
<keyword evidence="8" id="KW-0539">Nucleus</keyword>
<evidence type="ECO:0000259" key="10">
    <source>
        <dbReference type="PROSITE" id="PS50888"/>
    </source>
</evidence>
<evidence type="ECO:0000256" key="1">
    <source>
        <dbReference type="ARBA" id="ARBA00004123"/>
    </source>
</evidence>
<dbReference type="InterPro" id="IPR010061">
    <property type="entry name" value="MeMal-semiAld_DH"/>
</dbReference>
<dbReference type="InterPro" id="IPR015590">
    <property type="entry name" value="Aldehyde_DH_dom"/>
</dbReference>
<dbReference type="Gene3D" id="3.40.309.10">
    <property type="entry name" value="Aldehyde Dehydrogenase, Chain A, domain 2"/>
    <property type="match status" value="1"/>
</dbReference>
<dbReference type="InterPro" id="IPR016163">
    <property type="entry name" value="Ald_DH_C"/>
</dbReference>
<dbReference type="GO" id="GO:0006574">
    <property type="term" value="P:L-valine catabolic process"/>
    <property type="evidence" value="ECO:0007669"/>
    <property type="project" value="TreeGrafter"/>
</dbReference>
<dbReference type="AlphaFoldDB" id="A0A5N6NVW3"/>
<dbReference type="SUPFAM" id="SSF53720">
    <property type="entry name" value="ALDH-like"/>
    <property type="match status" value="1"/>
</dbReference>
<dbReference type="GO" id="GO:0006210">
    <property type="term" value="P:thymine catabolic process"/>
    <property type="evidence" value="ECO:0007669"/>
    <property type="project" value="TreeGrafter"/>
</dbReference>
<evidence type="ECO:0000256" key="2">
    <source>
        <dbReference type="ARBA" id="ARBA00009986"/>
    </source>
</evidence>
<feature type="coiled-coil region" evidence="9">
    <location>
        <begin position="142"/>
        <end position="169"/>
    </location>
</feature>
<name>A0A5N6NVW3_9ASTR</name>
<dbReference type="SUPFAM" id="SSF47459">
    <property type="entry name" value="HLH, helix-loop-helix DNA-binding domain"/>
    <property type="match status" value="1"/>
</dbReference>
<dbReference type="Gene3D" id="3.40.605.10">
    <property type="entry name" value="Aldehyde Dehydrogenase, Chain A, domain 1"/>
    <property type="match status" value="1"/>
</dbReference>
<comment type="subcellular location">
    <subcellularLocation>
        <location evidence="1">Nucleus</location>
    </subcellularLocation>
</comment>
<dbReference type="InterPro" id="IPR016161">
    <property type="entry name" value="Ald_DH/histidinol_DH"/>
</dbReference>
<comment type="caution">
    <text evidence="11">The sequence shown here is derived from an EMBL/GenBank/DDBJ whole genome shotgun (WGS) entry which is preliminary data.</text>
</comment>
<feature type="domain" description="BHLH" evidence="10">
    <location>
        <begin position="103"/>
        <end position="152"/>
    </location>
</feature>
<comment type="similarity">
    <text evidence="2">Belongs to the aldehyde dehydrogenase family.</text>
</comment>
<dbReference type="InterPro" id="IPR036638">
    <property type="entry name" value="HLH_DNA-bd_sf"/>
</dbReference>
<keyword evidence="4" id="KW-0560">Oxidoreductase</keyword>
<dbReference type="NCBIfam" id="TIGR01722">
    <property type="entry name" value="MMSDH"/>
    <property type="match status" value="1"/>
</dbReference>
<evidence type="ECO:0000256" key="9">
    <source>
        <dbReference type="SAM" id="Coils"/>
    </source>
</evidence>
<dbReference type="PANTHER" id="PTHR43866:SF3">
    <property type="entry name" value="METHYLMALONATE-SEMIALDEHYDE DEHYDROGENASE [ACYLATING], MITOCHONDRIAL"/>
    <property type="match status" value="1"/>
</dbReference>
<dbReference type="GO" id="GO:0046983">
    <property type="term" value="F:protein dimerization activity"/>
    <property type="evidence" value="ECO:0007669"/>
    <property type="project" value="InterPro"/>
</dbReference>
<dbReference type="OrthoDB" id="310895at2759"/>
<dbReference type="GO" id="GO:0005634">
    <property type="term" value="C:nucleus"/>
    <property type="evidence" value="ECO:0007669"/>
    <property type="project" value="UniProtKB-SubCell"/>
</dbReference>
<reference evidence="11 12" key="1">
    <citation type="submission" date="2019-05" db="EMBL/GenBank/DDBJ databases">
        <title>Mikania micrantha, genome provides insights into the molecular mechanism of rapid growth.</title>
        <authorList>
            <person name="Liu B."/>
        </authorList>
    </citation>
    <scope>NUCLEOTIDE SEQUENCE [LARGE SCALE GENOMIC DNA]</scope>
    <source>
        <strain evidence="11">NLD-2019</strain>
        <tissue evidence="11">Leaf</tissue>
    </source>
</reference>
<keyword evidence="9" id="KW-0175">Coiled coil</keyword>
<dbReference type="FunFam" id="3.40.309.10:FF:000002">
    <property type="entry name" value="Methylmalonate-semialdehyde dehydrogenase (Acylating)"/>
    <property type="match status" value="1"/>
</dbReference>
<organism evidence="11 12">
    <name type="scientific">Mikania micrantha</name>
    <name type="common">bitter vine</name>
    <dbReference type="NCBI Taxonomy" id="192012"/>
    <lineage>
        <taxon>Eukaryota</taxon>
        <taxon>Viridiplantae</taxon>
        <taxon>Streptophyta</taxon>
        <taxon>Embryophyta</taxon>
        <taxon>Tracheophyta</taxon>
        <taxon>Spermatophyta</taxon>
        <taxon>Magnoliopsida</taxon>
        <taxon>eudicotyledons</taxon>
        <taxon>Gunneridae</taxon>
        <taxon>Pentapetalae</taxon>
        <taxon>asterids</taxon>
        <taxon>campanulids</taxon>
        <taxon>Asterales</taxon>
        <taxon>Asteraceae</taxon>
        <taxon>Asteroideae</taxon>
        <taxon>Heliantheae alliance</taxon>
        <taxon>Eupatorieae</taxon>
        <taxon>Mikania</taxon>
    </lineage>
</organism>
<dbReference type="InterPro" id="IPR016160">
    <property type="entry name" value="Ald_DH_CS_CYS"/>
</dbReference>
<dbReference type="GO" id="GO:0004491">
    <property type="term" value="F:methylmalonate-semialdehyde dehydrogenase (acylating, NAD) activity"/>
    <property type="evidence" value="ECO:0007669"/>
    <property type="project" value="UniProtKB-EC"/>
</dbReference>
<gene>
    <name evidence="11" type="ORF">E3N88_18346</name>
</gene>
<dbReference type="PANTHER" id="PTHR43866">
    <property type="entry name" value="MALONATE-SEMIALDEHYDE DEHYDROGENASE"/>
    <property type="match status" value="1"/>
</dbReference>
<dbReference type="PROSITE" id="PS50888">
    <property type="entry name" value="BHLH"/>
    <property type="match status" value="1"/>
</dbReference>
<dbReference type="FunFam" id="3.40.605.10:FF:000003">
    <property type="entry name" value="Methylmalonate-semialdehyde dehydrogenase [acylating]"/>
    <property type="match status" value="1"/>
</dbReference>
<evidence type="ECO:0000256" key="7">
    <source>
        <dbReference type="ARBA" id="ARBA00023163"/>
    </source>
</evidence>
<dbReference type="Pfam" id="PF00171">
    <property type="entry name" value="Aldedh"/>
    <property type="match status" value="1"/>
</dbReference>
<dbReference type="Proteomes" id="UP000326396">
    <property type="component" value="Linkage Group LG17"/>
</dbReference>
<evidence type="ECO:0000256" key="4">
    <source>
        <dbReference type="ARBA" id="ARBA00023002"/>
    </source>
</evidence>
<proteinExistence type="inferred from homology"/>
<dbReference type="EMBL" id="SZYD01000009">
    <property type="protein sequence ID" value="KAD5318400.1"/>
    <property type="molecule type" value="Genomic_DNA"/>
</dbReference>
<keyword evidence="5" id="KW-0805">Transcription regulation</keyword>
<dbReference type="Pfam" id="PF00010">
    <property type="entry name" value="HLH"/>
    <property type="match status" value="1"/>
</dbReference>
<accession>A0A5N6NVW3</accession>
<evidence type="ECO:0000256" key="8">
    <source>
        <dbReference type="ARBA" id="ARBA00023242"/>
    </source>
</evidence>